<organism evidence="5 6">
    <name type="scientific">Blomia tropicalis</name>
    <name type="common">Mite</name>
    <dbReference type="NCBI Taxonomy" id="40697"/>
    <lineage>
        <taxon>Eukaryota</taxon>
        <taxon>Metazoa</taxon>
        <taxon>Ecdysozoa</taxon>
        <taxon>Arthropoda</taxon>
        <taxon>Chelicerata</taxon>
        <taxon>Arachnida</taxon>
        <taxon>Acari</taxon>
        <taxon>Acariformes</taxon>
        <taxon>Sarcoptiformes</taxon>
        <taxon>Astigmata</taxon>
        <taxon>Glycyphagoidea</taxon>
        <taxon>Echimyopodidae</taxon>
        <taxon>Blomia</taxon>
    </lineage>
</organism>
<evidence type="ECO:0000313" key="5">
    <source>
        <dbReference type="EMBL" id="KAJ6218073.1"/>
    </source>
</evidence>
<feature type="region of interest" description="Disordered" evidence="1">
    <location>
        <begin position="770"/>
        <end position="805"/>
    </location>
</feature>
<feature type="domain" description="Fibronectin type-III" evidence="4">
    <location>
        <begin position="460"/>
        <end position="573"/>
    </location>
</feature>
<keyword evidence="2" id="KW-1133">Transmembrane helix</keyword>
<evidence type="ECO:0000259" key="4">
    <source>
        <dbReference type="PROSITE" id="PS50853"/>
    </source>
</evidence>
<sequence>IKIECTASRSNPCPTITLLKDGIKIDETTNNGTADSVMIEKIVNHDNSWNHHPHPHQQQLKQQKMMGRRRNHIKSNGNAERVQSYRSGSIDTVDDDVDDDDGDVDDDVDVKDEPWNRQSVRTESTIYHKTDCASLHNHNNGSIVTMMATGMASVKAVVSLVATVSDDGSELTCLARNNLISDHALSSIKSIRISSSSSASSASSSNQTTSTIREGDAYFTIECQVNANPSIAIQWTKQYSMNHWDLSRSRSSFNDTEPYFNNGPLFVNEDESIDSNAIDWNRSNVSQTQPFYGGSDLSAQLIVSRLTIGNVRFTDSGVYSCITPNDTRIIQVNIEHRPRIMAGFGSPIVATDYGSSVSAVKFVCTVSAFPDVQFNWTINDLTKQRLIKIGSNSKYQLITRNGQLGSHRSSDQSDNQHFTSELIIHHITEQDYGQYQCVAYNRFGSDQSMFELVRKRHPETPKNIQVINVTQNSAFLTWRPGFDYGHDQQYQLTLWHLSVEHRKQIEANKYDESDESMFEHLPSRTYPNMTVPHLLLSNLEPNTYYRVSLISFNRLGQSDRSVSTIIHTSTKSANYVHDKTAIPSEQRLNGLNVVNVIMGEEFIELSVILCLITVTLCITIISTVVYCRRRSQRHSSLATVADSSSSSASTSCSNQYSNNNDSHHLQQQQQLPNISNKFDYTNPIDTTPTVSSSLSTQLTSMGQLSSDLTNTNSLSTNVSYMVKDVSDPNTYLPSQYHCQPMPANYDPNQSAGYVSFTSLPYDNKSGNVGPLSTFELASPSTPYQGTTTSDPTSQQQQQQQQQATQSYTFNELIDSNQFNMTYCGDESIKTLTEMSQTSNPMKRVKLVKVAASPTSSTVNDGVNNQSTMMATLNEEDEV</sequence>
<dbReference type="InterPro" id="IPR003961">
    <property type="entry name" value="FN3_dom"/>
</dbReference>
<dbReference type="SMART" id="SM00060">
    <property type="entry name" value="FN3"/>
    <property type="match status" value="1"/>
</dbReference>
<dbReference type="SMART" id="SM00409">
    <property type="entry name" value="IG"/>
    <property type="match status" value="2"/>
</dbReference>
<keyword evidence="6" id="KW-1185">Reference proteome</keyword>
<feature type="compositionally biased region" description="Acidic residues" evidence="1">
    <location>
        <begin position="92"/>
        <end position="110"/>
    </location>
</feature>
<dbReference type="InterPro" id="IPR036179">
    <property type="entry name" value="Ig-like_dom_sf"/>
</dbReference>
<feature type="compositionally biased region" description="Low complexity" evidence="1">
    <location>
        <begin position="638"/>
        <end position="657"/>
    </location>
</feature>
<reference evidence="5" key="1">
    <citation type="submission" date="2022-12" db="EMBL/GenBank/DDBJ databases">
        <title>Genome assemblies of Blomia tropicalis.</title>
        <authorList>
            <person name="Cui Y."/>
        </authorList>
    </citation>
    <scope>NUCLEOTIDE SEQUENCE</scope>
    <source>
        <tissue evidence="5">Adult mites</tissue>
    </source>
</reference>
<dbReference type="InterPro" id="IPR013783">
    <property type="entry name" value="Ig-like_fold"/>
</dbReference>
<dbReference type="PANTHER" id="PTHR23278">
    <property type="entry name" value="SIDESTEP PROTEIN"/>
    <property type="match status" value="1"/>
</dbReference>
<dbReference type="Pfam" id="PF13927">
    <property type="entry name" value="Ig_3"/>
    <property type="match status" value="1"/>
</dbReference>
<dbReference type="InterPro" id="IPR003599">
    <property type="entry name" value="Ig_sub"/>
</dbReference>
<dbReference type="InterPro" id="IPR007110">
    <property type="entry name" value="Ig-like_dom"/>
</dbReference>
<dbReference type="PANTHER" id="PTHR23278:SF19">
    <property type="entry name" value="OBSCURIN"/>
    <property type="match status" value="1"/>
</dbReference>
<dbReference type="SUPFAM" id="SSF48726">
    <property type="entry name" value="Immunoglobulin"/>
    <property type="match status" value="3"/>
</dbReference>
<evidence type="ECO:0000313" key="6">
    <source>
        <dbReference type="Proteomes" id="UP001142055"/>
    </source>
</evidence>
<feature type="compositionally biased region" description="Low complexity" evidence="1">
    <location>
        <begin position="784"/>
        <end position="805"/>
    </location>
</feature>
<dbReference type="CDD" id="cd00096">
    <property type="entry name" value="Ig"/>
    <property type="match status" value="1"/>
</dbReference>
<dbReference type="SUPFAM" id="SSF49265">
    <property type="entry name" value="Fibronectin type III"/>
    <property type="match status" value="1"/>
</dbReference>
<dbReference type="Proteomes" id="UP001142055">
    <property type="component" value="Chromosome 3"/>
</dbReference>
<gene>
    <name evidence="5" type="ORF">RDWZM_009230</name>
</gene>
<name>A0A9Q0M104_BLOTA</name>
<dbReference type="SMART" id="SM00408">
    <property type="entry name" value="IGc2"/>
    <property type="match status" value="2"/>
</dbReference>
<feature type="domain" description="Ig-like" evidence="3">
    <location>
        <begin position="338"/>
        <end position="453"/>
    </location>
</feature>
<dbReference type="InterPro" id="IPR003598">
    <property type="entry name" value="Ig_sub2"/>
</dbReference>
<feature type="domain" description="Ig-like" evidence="3">
    <location>
        <begin position="200"/>
        <end position="335"/>
    </location>
</feature>
<feature type="region of interest" description="Disordered" evidence="1">
    <location>
        <begin position="47"/>
        <end position="111"/>
    </location>
</feature>
<accession>A0A9Q0M104</accession>
<comment type="caution">
    <text evidence="5">The sequence shown here is derived from an EMBL/GenBank/DDBJ whole genome shotgun (WGS) entry which is preliminary data.</text>
</comment>
<keyword evidence="2" id="KW-0812">Transmembrane</keyword>
<evidence type="ECO:0000259" key="3">
    <source>
        <dbReference type="PROSITE" id="PS50835"/>
    </source>
</evidence>
<dbReference type="CDD" id="cd00063">
    <property type="entry name" value="FN3"/>
    <property type="match status" value="1"/>
</dbReference>
<proteinExistence type="predicted"/>
<feature type="non-terminal residue" evidence="5">
    <location>
        <position position="1"/>
    </location>
</feature>
<dbReference type="Pfam" id="PF00041">
    <property type="entry name" value="fn3"/>
    <property type="match status" value="1"/>
</dbReference>
<evidence type="ECO:0000256" key="1">
    <source>
        <dbReference type="SAM" id="MobiDB-lite"/>
    </source>
</evidence>
<dbReference type="PROSITE" id="PS50835">
    <property type="entry name" value="IG_LIKE"/>
    <property type="match status" value="2"/>
</dbReference>
<dbReference type="InterPro" id="IPR036116">
    <property type="entry name" value="FN3_sf"/>
</dbReference>
<feature type="region of interest" description="Disordered" evidence="1">
    <location>
        <begin position="638"/>
        <end position="669"/>
    </location>
</feature>
<keyword evidence="2" id="KW-0472">Membrane</keyword>
<protein>
    <submittedName>
        <fullName evidence="5">Uncharacterized protein</fullName>
    </submittedName>
</protein>
<dbReference type="EMBL" id="JAPWDV010000003">
    <property type="protein sequence ID" value="KAJ6218073.1"/>
    <property type="molecule type" value="Genomic_DNA"/>
</dbReference>
<dbReference type="Gene3D" id="2.60.40.10">
    <property type="entry name" value="Immunoglobulins"/>
    <property type="match status" value="3"/>
</dbReference>
<evidence type="ECO:0000256" key="2">
    <source>
        <dbReference type="SAM" id="Phobius"/>
    </source>
</evidence>
<feature type="transmembrane region" description="Helical" evidence="2">
    <location>
        <begin position="605"/>
        <end position="627"/>
    </location>
</feature>
<dbReference type="AlphaFoldDB" id="A0A9Q0M104"/>
<dbReference type="PROSITE" id="PS50853">
    <property type="entry name" value="FN3"/>
    <property type="match status" value="1"/>
</dbReference>